<dbReference type="RefSeq" id="WP_049743132.1">
    <property type="nucleotide sequence ID" value="NZ_CP012150.1"/>
</dbReference>
<dbReference type="STRING" id="134601.AFA91_01270"/>
<keyword evidence="2" id="KW-0805">Transcription regulation</keyword>
<evidence type="ECO:0000259" key="8">
    <source>
        <dbReference type="PROSITE" id="PS50931"/>
    </source>
</evidence>
<feature type="domain" description="HTH lysR-type" evidence="8">
    <location>
        <begin position="5"/>
        <end position="63"/>
    </location>
</feature>
<dbReference type="PANTHER" id="PTHR30346:SF0">
    <property type="entry name" value="HCA OPERON TRANSCRIPTIONAL ACTIVATOR HCAR"/>
    <property type="match status" value="1"/>
</dbReference>
<dbReference type="KEGG" id="mgo:AFA91_01270"/>
<organism evidence="9 10">
    <name type="scientific">Mycolicibacterium goodii</name>
    <name type="common">Mycobacterium goodii</name>
    <dbReference type="NCBI Taxonomy" id="134601"/>
    <lineage>
        <taxon>Bacteria</taxon>
        <taxon>Bacillati</taxon>
        <taxon>Actinomycetota</taxon>
        <taxon>Actinomycetes</taxon>
        <taxon>Mycobacteriales</taxon>
        <taxon>Mycobacteriaceae</taxon>
        <taxon>Mycolicibacterium</taxon>
    </lineage>
</organism>
<dbReference type="InterPro" id="IPR005119">
    <property type="entry name" value="LysR_subst-bd"/>
</dbReference>
<dbReference type="Gene3D" id="1.10.10.10">
    <property type="entry name" value="Winged helix-like DNA-binding domain superfamily/Winged helix DNA-binding domain"/>
    <property type="match status" value="1"/>
</dbReference>
<name>A0A0K0WZV3_MYCGD</name>
<dbReference type="PRINTS" id="PR00039">
    <property type="entry name" value="HTHLYSR"/>
</dbReference>
<dbReference type="PANTHER" id="PTHR30346">
    <property type="entry name" value="TRANSCRIPTIONAL DUAL REGULATOR HCAR-RELATED"/>
    <property type="match status" value="1"/>
</dbReference>
<evidence type="ECO:0000256" key="4">
    <source>
        <dbReference type="ARBA" id="ARBA00023159"/>
    </source>
</evidence>
<dbReference type="Proteomes" id="UP000062255">
    <property type="component" value="Chromosome"/>
</dbReference>
<dbReference type="PROSITE" id="PS50931">
    <property type="entry name" value="HTH_LYSR"/>
    <property type="match status" value="1"/>
</dbReference>
<dbReference type="EMBL" id="CP012150">
    <property type="protein sequence ID" value="AKS30731.1"/>
    <property type="molecule type" value="Genomic_DNA"/>
</dbReference>
<dbReference type="Pfam" id="PF03466">
    <property type="entry name" value="LysR_substrate"/>
    <property type="match status" value="1"/>
</dbReference>
<evidence type="ECO:0000256" key="1">
    <source>
        <dbReference type="ARBA" id="ARBA00009437"/>
    </source>
</evidence>
<evidence type="ECO:0000256" key="7">
    <source>
        <dbReference type="ARBA" id="ARBA00056658"/>
    </source>
</evidence>
<dbReference type="InterPro" id="IPR036390">
    <property type="entry name" value="WH_DNA-bd_sf"/>
</dbReference>
<accession>A0A0K0WZV3</accession>
<proteinExistence type="inferred from homology"/>
<evidence type="ECO:0000256" key="6">
    <source>
        <dbReference type="ARBA" id="ARBA00040885"/>
    </source>
</evidence>
<comment type="similarity">
    <text evidence="1">Belongs to the LysR transcriptional regulatory family.</text>
</comment>
<reference evidence="9 10" key="1">
    <citation type="submission" date="2015-07" db="EMBL/GenBank/DDBJ databases">
        <title>Complete genome sequence of Mycobacterium goodii X7B, a facultative thermophilic biodesulfurizing bacterium.</title>
        <authorList>
            <person name="Yu B."/>
            <person name="Li F."/>
            <person name="Xu P."/>
        </authorList>
    </citation>
    <scope>NUCLEOTIDE SEQUENCE [LARGE SCALE GENOMIC DNA]</scope>
    <source>
        <strain evidence="9 10">X7B</strain>
    </source>
</reference>
<evidence type="ECO:0000313" key="10">
    <source>
        <dbReference type="Proteomes" id="UP000062255"/>
    </source>
</evidence>
<dbReference type="InterPro" id="IPR000847">
    <property type="entry name" value="LysR_HTH_N"/>
</dbReference>
<dbReference type="AlphaFoldDB" id="A0A0K0WZV3"/>
<dbReference type="InterPro" id="IPR036388">
    <property type="entry name" value="WH-like_DNA-bd_sf"/>
</dbReference>
<keyword evidence="4" id="KW-0010">Activator</keyword>
<keyword evidence="3" id="KW-0238">DNA-binding</keyword>
<dbReference type="SUPFAM" id="SSF53850">
    <property type="entry name" value="Periplasmic binding protein-like II"/>
    <property type="match status" value="1"/>
</dbReference>
<dbReference type="GO" id="GO:0003700">
    <property type="term" value="F:DNA-binding transcription factor activity"/>
    <property type="evidence" value="ECO:0007669"/>
    <property type="project" value="InterPro"/>
</dbReference>
<evidence type="ECO:0000313" key="9">
    <source>
        <dbReference type="EMBL" id="AKS30731.1"/>
    </source>
</evidence>
<protein>
    <recommendedName>
        <fullName evidence="6">Probable hydrogen peroxide-inducible genes activator</fullName>
    </recommendedName>
</protein>
<gene>
    <name evidence="9" type="ORF">AFA91_01270</name>
</gene>
<comment type="function">
    <text evidence="7">Required for the induction the katG gene for catalase. Involved in the response to hydrogen peroxide.</text>
</comment>
<dbReference type="PATRIC" id="fig|134601.6.peg.266"/>
<sequence length="308" mass="34905">MAKSFTLVQLRYFTAVARHENMRAAALDLNVTQSTLSAAIHQLEREVGAELFQRLSSRGLRLTAEGRRLLIGAKTVLEDADQLYQSVRAEREELVGELVVGIFSPIAPFHAPHILTAVEQRHPGLKLSFLEGDQETLIRAVRDGICEIAVMYDLGVGTEFDYRTLERIPPHVLVSADHPRAAHPEQPVHLRDFEDEPFVLLDLKHSREYYLDIFKRLDLRPRIRHFVSGYETVRSYVGLGQGYSVLNRRLVHDLTYAGRRIVALDLADDVPPIEVVLVRLRDARLTRKASAVEEVCIDLHAATAHDQR</sequence>
<dbReference type="GO" id="GO:0003677">
    <property type="term" value="F:DNA binding"/>
    <property type="evidence" value="ECO:0007669"/>
    <property type="project" value="UniProtKB-KW"/>
</dbReference>
<dbReference type="Pfam" id="PF00126">
    <property type="entry name" value="HTH_1"/>
    <property type="match status" value="1"/>
</dbReference>
<dbReference type="FunFam" id="1.10.10.10:FF:000001">
    <property type="entry name" value="LysR family transcriptional regulator"/>
    <property type="match status" value="1"/>
</dbReference>
<dbReference type="GO" id="GO:0032993">
    <property type="term" value="C:protein-DNA complex"/>
    <property type="evidence" value="ECO:0007669"/>
    <property type="project" value="TreeGrafter"/>
</dbReference>
<evidence type="ECO:0000256" key="2">
    <source>
        <dbReference type="ARBA" id="ARBA00023015"/>
    </source>
</evidence>
<evidence type="ECO:0000256" key="3">
    <source>
        <dbReference type="ARBA" id="ARBA00023125"/>
    </source>
</evidence>
<dbReference type="OrthoDB" id="3461141at2"/>
<keyword evidence="5" id="KW-0804">Transcription</keyword>
<dbReference type="Gene3D" id="3.40.190.10">
    <property type="entry name" value="Periplasmic binding protein-like II"/>
    <property type="match status" value="2"/>
</dbReference>
<dbReference type="SUPFAM" id="SSF46785">
    <property type="entry name" value="Winged helix' DNA-binding domain"/>
    <property type="match status" value="1"/>
</dbReference>
<evidence type="ECO:0000256" key="5">
    <source>
        <dbReference type="ARBA" id="ARBA00023163"/>
    </source>
</evidence>